<dbReference type="InterPro" id="IPR005482">
    <property type="entry name" value="Biotin_COase_C"/>
</dbReference>
<evidence type="ECO:0000256" key="7">
    <source>
        <dbReference type="PROSITE-ProRule" id="PRU00409"/>
    </source>
</evidence>
<dbReference type="PROSITE" id="PS50975">
    <property type="entry name" value="ATP_GRASP"/>
    <property type="match status" value="1"/>
</dbReference>
<comment type="function">
    <text evidence="1">This protein is a component of the acetyl coenzyme A carboxylase complex; first, biotin carboxylase catalyzes the carboxylation of the carrier protein and then the transcarboxylase transfers the carboxyl group to form malonyl-CoA.</text>
</comment>
<feature type="domain" description="Biotin carboxylation" evidence="9">
    <location>
        <begin position="11"/>
        <end position="456"/>
    </location>
</feature>
<dbReference type="Proteomes" id="UP000306985">
    <property type="component" value="Unassembled WGS sequence"/>
</dbReference>
<dbReference type="InterPro" id="IPR051602">
    <property type="entry name" value="ACC_Biotin_Carboxylase"/>
</dbReference>
<evidence type="ECO:0000256" key="6">
    <source>
        <dbReference type="ARBA" id="ARBA00048600"/>
    </source>
</evidence>
<dbReference type="GO" id="GO:0046872">
    <property type="term" value="F:metal ion binding"/>
    <property type="evidence" value="ECO:0007669"/>
    <property type="project" value="InterPro"/>
</dbReference>
<dbReference type="RefSeq" id="WP_137448069.1">
    <property type="nucleotide sequence ID" value="NZ_SZZH01000001.1"/>
</dbReference>
<dbReference type="SUPFAM" id="SSF56059">
    <property type="entry name" value="Glutathione synthetase ATP-binding domain-like"/>
    <property type="match status" value="1"/>
</dbReference>
<dbReference type="FunFam" id="3.30.1490.20:FF:000018">
    <property type="entry name" value="Biotin carboxylase"/>
    <property type="match status" value="1"/>
</dbReference>
<evidence type="ECO:0000256" key="5">
    <source>
        <dbReference type="ARBA" id="ARBA00022840"/>
    </source>
</evidence>
<dbReference type="SUPFAM" id="SSF51246">
    <property type="entry name" value="Rudiment single hybrid motif"/>
    <property type="match status" value="1"/>
</dbReference>
<dbReference type="SUPFAM" id="SSF52440">
    <property type="entry name" value="PreATP-grasp domain"/>
    <property type="match status" value="1"/>
</dbReference>
<evidence type="ECO:0000256" key="1">
    <source>
        <dbReference type="ARBA" id="ARBA00003761"/>
    </source>
</evidence>
<feature type="domain" description="ATP-grasp" evidence="8">
    <location>
        <begin position="130"/>
        <end position="327"/>
    </location>
</feature>
<evidence type="ECO:0000313" key="11">
    <source>
        <dbReference type="Proteomes" id="UP000306985"/>
    </source>
</evidence>
<evidence type="ECO:0000256" key="4">
    <source>
        <dbReference type="ARBA" id="ARBA00022741"/>
    </source>
</evidence>
<dbReference type="GO" id="GO:0004075">
    <property type="term" value="F:biotin carboxylase activity"/>
    <property type="evidence" value="ECO:0007669"/>
    <property type="project" value="UniProtKB-EC"/>
</dbReference>
<dbReference type="Gene3D" id="3.30.470.20">
    <property type="entry name" value="ATP-grasp fold, B domain"/>
    <property type="match status" value="1"/>
</dbReference>
<keyword evidence="5 7" id="KW-0067">ATP-binding</keyword>
<dbReference type="NCBIfam" id="NF009471">
    <property type="entry name" value="PRK12833.1"/>
    <property type="match status" value="1"/>
</dbReference>
<dbReference type="InterPro" id="IPR011764">
    <property type="entry name" value="Biotin_carboxylation_dom"/>
</dbReference>
<dbReference type="GO" id="GO:0005524">
    <property type="term" value="F:ATP binding"/>
    <property type="evidence" value="ECO:0007669"/>
    <property type="project" value="UniProtKB-UniRule"/>
</dbReference>
<evidence type="ECO:0000313" key="10">
    <source>
        <dbReference type="EMBL" id="TKV60766.1"/>
    </source>
</evidence>
<reference evidence="10 11" key="1">
    <citation type="submission" date="2019-05" db="EMBL/GenBank/DDBJ databases">
        <title>Nakamurella sp. N5BH11, whole genome shotgun sequence.</title>
        <authorList>
            <person name="Tuo L."/>
        </authorList>
    </citation>
    <scope>NUCLEOTIDE SEQUENCE [LARGE SCALE GENOMIC DNA]</scope>
    <source>
        <strain evidence="10 11">N5BH11</strain>
    </source>
</reference>
<dbReference type="Pfam" id="PF00289">
    <property type="entry name" value="Biotin_carb_N"/>
    <property type="match status" value="1"/>
</dbReference>
<proteinExistence type="predicted"/>
<dbReference type="InterPro" id="IPR016185">
    <property type="entry name" value="PreATP-grasp_dom_sf"/>
</dbReference>
<dbReference type="NCBIfam" id="NF006367">
    <property type="entry name" value="PRK08591.1"/>
    <property type="match status" value="1"/>
</dbReference>
<keyword evidence="4 7" id="KW-0547">Nucleotide-binding</keyword>
<protein>
    <recommendedName>
        <fullName evidence="2">biotin carboxylase</fullName>
        <ecNumber evidence="2">6.3.4.14</ecNumber>
    </recommendedName>
</protein>
<evidence type="ECO:0000256" key="2">
    <source>
        <dbReference type="ARBA" id="ARBA00013263"/>
    </source>
</evidence>
<dbReference type="EC" id="6.3.4.14" evidence="2"/>
<dbReference type="Pfam" id="PF02785">
    <property type="entry name" value="Biotin_carb_C"/>
    <property type="match status" value="1"/>
</dbReference>
<keyword evidence="11" id="KW-1185">Reference proteome</keyword>
<keyword evidence="3" id="KW-0436">Ligase</keyword>
<dbReference type="AlphaFoldDB" id="A0A4U6QKU6"/>
<dbReference type="PANTHER" id="PTHR48095:SF2">
    <property type="entry name" value="BIOTIN CARBOXYLASE, CHLOROPLASTIC"/>
    <property type="match status" value="1"/>
</dbReference>
<organism evidence="10 11">
    <name type="scientific">Nakamurella flava</name>
    <dbReference type="NCBI Taxonomy" id="2576308"/>
    <lineage>
        <taxon>Bacteria</taxon>
        <taxon>Bacillati</taxon>
        <taxon>Actinomycetota</taxon>
        <taxon>Actinomycetes</taxon>
        <taxon>Nakamurellales</taxon>
        <taxon>Nakamurellaceae</taxon>
        <taxon>Nakamurella</taxon>
    </lineage>
</organism>
<dbReference type="PROSITE" id="PS00866">
    <property type="entry name" value="CPSASE_1"/>
    <property type="match status" value="1"/>
</dbReference>
<comment type="catalytic activity">
    <reaction evidence="6">
        <text>N(6)-biotinyl-L-lysyl-[protein] + hydrogencarbonate + ATP = N(6)-carboxybiotinyl-L-lysyl-[protein] + ADP + phosphate + H(+)</text>
        <dbReference type="Rhea" id="RHEA:13501"/>
        <dbReference type="Rhea" id="RHEA-COMP:10505"/>
        <dbReference type="Rhea" id="RHEA-COMP:10506"/>
        <dbReference type="ChEBI" id="CHEBI:15378"/>
        <dbReference type="ChEBI" id="CHEBI:17544"/>
        <dbReference type="ChEBI" id="CHEBI:30616"/>
        <dbReference type="ChEBI" id="CHEBI:43474"/>
        <dbReference type="ChEBI" id="CHEBI:83144"/>
        <dbReference type="ChEBI" id="CHEBI:83145"/>
        <dbReference type="ChEBI" id="CHEBI:456216"/>
        <dbReference type="EC" id="6.3.4.14"/>
    </reaction>
</comment>
<gene>
    <name evidence="10" type="ORF">FDO65_03560</name>
</gene>
<dbReference type="Pfam" id="PF02786">
    <property type="entry name" value="CPSase_L_D2"/>
    <property type="match status" value="1"/>
</dbReference>
<dbReference type="InterPro" id="IPR005479">
    <property type="entry name" value="CPAse_ATP-bd"/>
</dbReference>
<dbReference type="OrthoDB" id="4435847at2"/>
<dbReference type="PANTHER" id="PTHR48095">
    <property type="entry name" value="PYRUVATE CARBOXYLASE SUBUNIT A"/>
    <property type="match status" value="1"/>
</dbReference>
<dbReference type="InterPro" id="IPR005481">
    <property type="entry name" value="BC-like_N"/>
</dbReference>
<dbReference type="InterPro" id="IPR011761">
    <property type="entry name" value="ATP-grasp"/>
</dbReference>
<evidence type="ECO:0000259" key="9">
    <source>
        <dbReference type="PROSITE" id="PS50979"/>
    </source>
</evidence>
<dbReference type="InterPro" id="IPR011054">
    <property type="entry name" value="Rudment_hybrid_motif"/>
</dbReference>
<comment type="caution">
    <text evidence="10">The sequence shown here is derived from an EMBL/GenBank/DDBJ whole genome shotgun (WGS) entry which is preliminary data.</text>
</comment>
<dbReference type="PROSITE" id="PS00867">
    <property type="entry name" value="CPSASE_2"/>
    <property type="match status" value="1"/>
</dbReference>
<dbReference type="EMBL" id="SZZH01000001">
    <property type="protein sequence ID" value="TKV60766.1"/>
    <property type="molecule type" value="Genomic_DNA"/>
</dbReference>
<evidence type="ECO:0000256" key="3">
    <source>
        <dbReference type="ARBA" id="ARBA00022598"/>
    </source>
</evidence>
<evidence type="ECO:0000259" key="8">
    <source>
        <dbReference type="PROSITE" id="PS50975"/>
    </source>
</evidence>
<dbReference type="PROSITE" id="PS50979">
    <property type="entry name" value="BC"/>
    <property type="match status" value="1"/>
</dbReference>
<name>A0A4U6QKU6_9ACTN</name>
<dbReference type="SMART" id="SM00878">
    <property type="entry name" value="Biotin_carb_C"/>
    <property type="match status" value="1"/>
</dbReference>
<sequence>MSGAPAGVARPIRRLLIANRGEIAVRLVRAAQEMGITAIVAHSDPDLDSLAVRLADEAIRIGPAHARKSYLAVGAVVGAALEVNADAVHPGYGFLAENADFARAVVDAGLIWVGPDADTISRMGHKAEAIATARSAGVPVVPGSDGLVESDDAAHEIAASIGFPLLIKAAAGGGGRGIRIASDPGELTAAIAAARQEASAAFGDPGVYLERFVPRARHIEVQILGDGVDAVHFFERDCSLQRRRQKIWEEAPAAALDDATRERLCRSAVDLARSVGYRGAGTVEYLYDPDRGEFYFIEMNTRIQVEHPITEEICGVDLIQAMLLVAGGESLPVRQDQVHRRGHAIEVRLNAEDPDADFRPQPGTIADVRWPAGPGVRVDAAAFPGWTIPPFYDSLIGKLIVWAPDRPSALARLRRALGELHIDGPATTAPLFSRLADDPAVVDNDIHTTWIEQWLKGGQA</sequence>
<accession>A0A4U6QKU6</accession>